<proteinExistence type="predicted"/>
<reference evidence="3" key="1">
    <citation type="submission" date="2009-02" db="EMBL/GenBank/DDBJ databases">
        <title>Annotation of Streptomyces viridochromogenes strain DSM 40736.</title>
        <authorList>
            <consortium name="The Broad Institute Genome Sequencing Platform"/>
            <consortium name="Broad Institute Microbial Sequencing Center"/>
            <person name="Fischbach M."/>
            <person name="Godfrey P."/>
            <person name="Ward D."/>
            <person name="Young S."/>
            <person name="Zeng Q."/>
            <person name="Koehrsen M."/>
            <person name="Alvarado L."/>
            <person name="Berlin A.M."/>
            <person name="Bochicchio J."/>
            <person name="Borenstein D."/>
            <person name="Chapman S.B."/>
            <person name="Chen Z."/>
            <person name="Engels R."/>
            <person name="Freedman E."/>
            <person name="Gellesch M."/>
            <person name="Goldberg J."/>
            <person name="Griggs A."/>
            <person name="Gujja S."/>
            <person name="Heilman E.R."/>
            <person name="Heiman D.I."/>
            <person name="Hepburn T.A."/>
            <person name="Howarth C."/>
            <person name="Jen D."/>
            <person name="Larson L."/>
            <person name="Lewis B."/>
            <person name="Mehta T."/>
            <person name="Park D."/>
            <person name="Pearson M."/>
            <person name="Richards J."/>
            <person name="Roberts A."/>
            <person name="Saif S."/>
            <person name="Shea T.D."/>
            <person name="Shenoy N."/>
            <person name="Sisk P."/>
            <person name="Stolte C."/>
            <person name="Sykes S.N."/>
            <person name="Thomson T."/>
            <person name="Walk T."/>
            <person name="White J."/>
            <person name="Yandava C."/>
            <person name="Straight P."/>
            <person name="Clardy J."/>
            <person name="Hung D."/>
            <person name="Kolter R."/>
            <person name="Mekalanos J."/>
            <person name="Walker S."/>
            <person name="Walsh C.T."/>
            <person name="Wieland-Brown L.C."/>
            <person name="Haas B."/>
            <person name="Nusbaum C."/>
            <person name="Birren B."/>
        </authorList>
    </citation>
    <scope>NUCLEOTIDE SEQUENCE [LARGE SCALE GENOMIC DNA]</scope>
    <source>
        <strain evidence="3">DSM 40736 / JCM 4977 / BCRC 1201 / Tue 494</strain>
    </source>
</reference>
<accession>D9X386</accession>
<evidence type="ECO:0000313" key="3">
    <source>
        <dbReference type="Proteomes" id="UP000004184"/>
    </source>
</evidence>
<protein>
    <submittedName>
        <fullName evidence="2">Predicted protein</fullName>
    </submittedName>
</protein>
<dbReference type="Proteomes" id="UP000004184">
    <property type="component" value="Unassembled WGS sequence"/>
</dbReference>
<organism evidence="2 3">
    <name type="scientific">Streptomyces viridochromogenes (strain DSM 40736 / JCM 4977 / BCRC 1201 / Tue 494)</name>
    <dbReference type="NCBI Taxonomy" id="591159"/>
    <lineage>
        <taxon>Bacteria</taxon>
        <taxon>Bacillati</taxon>
        <taxon>Actinomycetota</taxon>
        <taxon>Actinomycetes</taxon>
        <taxon>Kitasatosporales</taxon>
        <taxon>Streptomycetaceae</taxon>
        <taxon>Streptomyces</taxon>
    </lineage>
</organism>
<sequence length="305" mass="32178">MDGRGADEGRPTPRTVSGGGTTPGPDHISQLPPKARESGHSCRMVPYQDAAGPSESEEGARACAGPPPAPAQASGTDDGSSTPENVSPPETGLGAAQTSPQRESETPVGADASEESGTGPYRVTVLDLGRFTVGAVTVVAALAGLILGIRAELYAGREDQRAAAEERRSKEDREKAYANLVDFYRMGSQVIVVNGSSRVMAMRLTLPANKVRWDLDLLQPCKQIAIPNKALLDSMAVEQPRVSLTEGDLAQLRLEFMDPMSKAWIRNSGGALARMDAWVPSGRPTLVSSEAWNTSAQDAPQCDGP</sequence>
<feature type="compositionally biased region" description="Basic and acidic residues" evidence="1">
    <location>
        <begin position="1"/>
        <end position="11"/>
    </location>
</feature>
<feature type="region of interest" description="Disordered" evidence="1">
    <location>
        <begin position="1"/>
        <end position="119"/>
    </location>
</feature>
<dbReference type="eggNOG" id="ENOG5031CBN">
    <property type="taxonomic scope" value="Bacteria"/>
</dbReference>
<gene>
    <name evidence="2" type="ORF">SSQG_00120</name>
</gene>
<evidence type="ECO:0000256" key="1">
    <source>
        <dbReference type="SAM" id="MobiDB-lite"/>
    </source>
</evidence>
<dbReference type="EMBL" id="GG657757">
    <property type="protein sequence ID" value="EFL29602.1"/>
    <property type="molecule type" value="Genomic_DNA"/>
</dbReference>
<evidence type="ECO:0000313" key="2">
    <source>
        <dbReference type="EMBL" id="EFL29602.1"/>
    </source>
</evidence>
<keyword evidence="3" id="KW-1185">Reference proteome</keyword>
<dbReference type="AlphaFoldDB" id="D9X386"/>
<name>D9X386_STRVT</name>
<feature type="compositionally biased region" description="Polar residues" evidence="1">
    <location>
        <begin position="74"/>
        <end position="85"/>
    </location>
</feature>
<dbReference type="HOGENOM" id="CLU_911913_0_0_11"/>